<feature type="transmembrane region" description="Helical" evidence="1">
    <location>
        <begin position="290"/>
        <end position="312"/>
    </location>
</feature>
<keyword evidence="1" id="KW-0812">Transmembrane</keyword>
<gene>
    <name evidence="3" type="ORF">ACFPOE_06215</name>
</gene>
<sequence>MLIVYASLYPFTGWRDQGIAPWAFVSSPWPKYWTAFDVVANLLGYAPLGFLLALSFLRKGGKPAMPSNWSAITIATAAAGLLSFSMESLQSYLPARVPSNVDFALNTLGALAGAVSAGGLELAGAIDRWSRFRLRWFVAEARGALVLLALWPFALLFPASVPLGLGQVFERLESALADWLLDTPFLEWLPVRDIELQPLMPGTEMLCVAFGALIPCLLGFSVIRSLGRRAVFAVIAVAVGISATALSAALSWGPGHAWAWLSQPVQLGLAVGLGLALASLPLPRRGCAAVLLLALVVHLSMLNQAPASAYFAQTLQTWEQGRFIRFNGLVQWLGWLWPYAALVYVLVRVSARERQA</sequence>
<evidence type="ECO:0000256" key="1">
    <source>
        <dbReference type="SAM" id="Phobius"/>
    </source>
</evidence>
<feature type="transmembrane region" description="Helical" evidence="1">
    <location>
        <begin position="230"/>
        <end position="252"/>
    </location>
</feature>
<feature type="transmembrane region" description="Helical" evidence="1">
    <location>
        <begin position="69"/>
        <end position="91"/>
    </location>
</feature>
<evidence type="ECO:0000259" key="2">
    <source>
        <dbReference type="Pfam" id="PF04892"/>
    </source>
</evidence>
<feature type="transmembrane region" description="Helical" evidence="1">
    <location>
        <begin position="203"/>
        <end position="223"/>
    </location>
</feature>
<feature type="transmembrane region" description="Helical" evidence="1">
    <location>
        <begin position="144"/>
        <end position="165"/>
    </location>
</feature>
<reference evidence="4" key="1">
    <citation type="journal article" date="2019" name="Int. J. Syst. Evol. Microbiol.">
        <title>The Global Catalogue of Microorganisms (GCM) 10K type strain sequencing project: providing services to taxonomists for standard genome sequencing and annotation.</title>
        <authorList>
            <consortium name="The Broad Institute Genomics Platform"/>
            <consortium name="The Broad Institute Genome Sequencing Center for Infectious Disease"/>
            <person name="Wu L."/>
            <person name="Ma J."/>
        </authorList>
    </citation>
    <scope>NUCLEOTIDE SEQUENCE [LARGE SCALE GENOMIC DNA]</scope>
    <source>
        <strain evidence="4">CCUG 57401</strain>
    </source>
</reference>
<dbReference type="Proteomes" id="UP001596037">
    <property type="component" value="Unassembled WGS sequence"/>
</dbReference>
<feature type="transmembrane region" description="Helical" evidence="1">
    <location>
        <begin position="332"/>
        <end position="351"/>
    </location>
</feature>
<comment type="caution">
    <text evidence="3">The sequence shown here is derived from an EMBL/GenBank/DDBJ whole genome shotgun (WGS) entry which is preliminary data.</text>
</comment>
<organism evidence="3 4">
    <name type="scientific">Caenimonas terrae</name>
    <dbReference type="NCBI Taxonomy" id="696074"/>
    <lineage>
        <taxon>Bacteria</taxon>
        <taxon>Pseudomonadati</taxon>
        <taxon>Pseudomonadota</taxon>
        <taxon>Betaproteobacteria</taxon>
        <taxon>Burkholderiales</taxon>
        <taxon>Comamonadaceae</taxon>
        <taxon>Caenimonas</taxon>
    </lineage>
</organism>
<accession>A0ABW0N8X3</accession>
<feature type="transmembrane region" description="Helical" evidence="1">
    <location>
        <begin position="258"/>
        <end position="278"/>
    </location>
</feature>
<keyword evidence="1" id="KW-0472">Membrane</keyword>
<feature type="transmembrane region" description="Helical" evidence="1">
    <location>
        <begin position="103"/>
        <end position="123"/>
    </location>
</feature>
<dbReference type="Pfam" id="PF04892">
    <property type="entry name" value="VanZ"/>
    <property type="match status" value="1"/>
</dbReference>
<feature type="domain" description="VanZ-like" evidence="2">
    <location>
        <begin position="7"/>
        <end position="116"/>
    </location>
</feature>
<evidence type="ECO:0000313" key="3">
    <source>
        <dbReference type="EMBL" id="MFC5497120.1"/>
    </source>
</evidence>
<protein>
    <submittedName>
        <fullName evidence="3">VanZ family protein</fullName>
    </submittedName>
</protein>
<dbReference type="InterPro" id="IPR006976">
    <property type="entry name" value="VanZ-like"/>
</dbReference>
<keyword evidence="4" id="KW-1185">Reference proteome</keyword>
<dbReference type="EMBL" id="JBHSMF010000005">
    <property type="protein sequence ID" value="MFC5497120.1"/>
    <property type="molecule type" value="Genomic_DNA"/>
</dbReference>
<evidence type="ECO:0000313" key="4">
    <source>
        <dbReference type="Proteomes" id="UP001596037"/>
    </source>
</evidence>
<dbReference type="RefSeq" id="WP_376849272.1">
    <property type="nucleotide sequence ID" value="NZ_JBHSMF010000005.1"/>
</dbReference>
<proteinExistence type="predicted"/>
<feature type="transmembrane region" description="Helical" evidence="1">
    <location>
        <begin position="32"/>
        <end position="57"/>
    </location>
</feature>
<name>A0ABW0N8X3_9BURK</name>
<keyword evidence="1" id="KW-1133">Transmembrane helix</keyword>